<keyword evidence="6" id="KW-1185">Reference proteome</keyword>
<feature type="domain" description="Non-haem dioxygenase N-terminal" evidence="4">
    <location>
        <begin position="89"/>
        <end position="144"/>
    </location>
</feature>
<accession>A0AAD9UAI2</accession>
<dbReference type="InterPro" id="IPR026992">
    <property type="entry name" value="DIOX_N"/>
</dbReference>
<evidence type="ECO:0000256" key="1">
    <source>
        <dbReference type="ARBA" id="ARBA00022723"/>
    </source>
</evidence>
<keyword evidence="1" id="KW-0479">Metal-binding</keyword>
<protein>
    <recommendedName>
        <fullName evidence="4">Non-haem dioxygenase N-terminal domain-containing protein</fullName>
    </recommendedName>
</protein>
<feature type="signal peptide" evidence="3">
    <location>
        <begin position="1"/>
        <end position="42"/>
    </location>
</feature>
<evidence type="ECO:0000313" key="5">
    <source>
        <dbReference type="EMBL" id="KAK2650638.1"/>
    </source>
</evidence>
<dbReference type="InterPro" id="IPR050231">
    <property type="entry name" value="Iron_ascorbate_oxido_reductase"/>
</dbReference>
<dbReference type="AlphaFoldDB" id="A0AAD9UAI2"/>
<name>A0AAD9UAI2_9ROSI</name>
<dbReference type="InterPro" id="IPR027443">
    <property type="entry name" value="IPNS-like_sf"/>
</dbReference>
<feature type="domain" description="Non-haem dioxygenase N-terminal" evidence="4">
    <location>
        <begin position="167"/>
        <end position="222"/>
    </location>
</feature>
<dbReference type="Gene3D" id="2.60.120.330">
    <property type="entry name" value="B-lactam Antibiotic, Isopenicillin N Synthase, Chain"/>
    <property type="match status" value="2"/>
</dbReference>
<feature type="chain" id="PRO_5042267787" description="Non-haem dioxygenase N-terminal domain-containing protein" evidence="3">
    <location>
        <begin position="43"/>
        <end position="234"/>
    </location>
</feature>
<gene>
    <name evidence="5" type="ORF">Ddye_018127</name>
</gene>
<evidence type="ECO:0000313" key="6">
    <source>
        <dbReference type="Proteomes" id="UP001280121"/>
    </source>
</evidence>
<organism evidence="5 6">
    <name type="scientific">Dipteronia dyeriana</name>
    <dbReference type="NCBI Taxonomy" id="168575"/>
    <lineage>
        <taxon>Eukaryota</taxon>
        <taxon>Viridiplantae</taxon>
        <taxon>Streptophyta</taxon>
        <taxon>Embryophyta</taxon>
        <taxon>Tracheophyta</taxon>
        <taxon>Spermatophyta</taxon>
        <taxon>Magnoliopsida</taxon>
        <taxon>eudicotyledons</taxon>
        <taxon>Gunneridae</taxon>
        <taxon>Pentapetalae</taxon>
        <taxon>rosids</taxon>
        <taxon>malvids</taxon>
        <taxon>Sapindales</taxon>
        <taxon>Sapindaceae</taxon>
        <taxon>Hippocastanoideae</taxon>
        <taxon>Acereae</taxon>
        <taxon>Dipteronia</taxon>
    </lineage>
</organism>
<comment type="caution">
    <text evidence="5">The sequence shown here is derived from an EMBL/GenBank/DDBJ whole genome shotgun (WGS) entry which is preliminary data.</text>
</comment>
<evidence type="ECO:0000256" key="3">
    <source>
        <dbReference type="SAM" id="SignalP"/>
    </source>
</evidence>
<dbReference type="SUPFAM" id="SSF51197">
    <property type="entry name" value="Clavaminate synthase-like"/>
    <property type="match status" value="2"/>
</dbReference>
<dbReference type="Pfam" id="PF14226">
    <property type="entry name" value="DIOX_N"/>
    <property type="match status" value="2"/>
</dbReference>
<keyword evidence="2" id="KW-0408">Iron</keyword>
<evidence type="ECO:0000259" key="4">
    <source>
        <dbReference type="Pfam" id="PF14226"/>
    </source>
</evidence>
<dbReference type="GO" id="GO:0046872">
    <property type="term" value="F:metal ion binding"/>
    <property type="evidence" value="ECO:0007669"/>
    <property type="project" value="UniProtKB-KW"/>
</dbReference>
<feature type="non-terminal residue" evidence="5">
    <location>
        <position position="1"/>
    </location>
</feature>
<proteinExistence type="predicted"/>
<dbReference type="PANTHER" id="PTHR47990">
    <property type="entry name" value="2-OXOGLUTARATE (2OG) AND FE(II)-DEPENDENT OXYGENASE SUPERFAMILY PROTEIN-RELATED"/>
    <property type="match status" value="1"/>
</dbReference>
<reference evidence="5" key="1">
    <citation type="journal article" date="2023" name="Plant J.">
        <title>Genome sequences and population genomics provide insights into the demographic history, inbreeding, and mutation load of two 'living fossil' tree species of Dipteronia.</title>
        <authorList>
            <person name="Feng Y."/>
            <person name="Comes H.P."/>
            <person name="Chen J."/>
            <person name="Zhu S."/>
            <person name="Lu R."/>
            <person name="Zhang X."/>
            <person name="Li P."/>
            <person name="Qiu J."/>
            <person name="Olsen K.M."/>
            <person name="Qiu Y."/>
        </authorList>
    </citation>
    <scope>NUCLEOTIDE SEQUENCE</scope>
    <source>
        <strain evidence="5">KIB01</strain>
    </source>
</reference>
<keyword evidence="3" id="KW-0732">Signal</keyword>
<dbReference type="Proteomes" id="UP001280121">
    <property type="component" value="Unassembled WGS sequence"/>
</dbReference>
<evidence type="ECO:0000256" key="2">
    <source>
        <dbReference type="ARBA" id="ARBA00023004"/>
    </source>
</evidence>
<sequence>MVFPWRSYRDWKKKGLVFSPNRLPRRLVVLLVLSVMEASASGFNGDLANNFRGPSNKKTSAESNSFKLSRAVQQNNLSLSDELCKRPIQLVEQKKKTCEEYGFFKVTDHGVPMEVISRLEEEGPGFFAKPATEKASRPTSPFGYGSKCIGLQWRFGLSDELCKRPIQLVEQKKKTCEEYGFFKVTDHGVPMEVISRLEEEGPGFFAKPATEKASRPTSPFGYGSKCIGLQWRFG</sequence>
<dbReference type="EMBL" id="JANJYI010000005">
    <property type="protein sequence ID" value="KAK2650638.1"/>
    <property type="molecule type" value="Genomic_DNA"/>
</dbReference>